<dbReference type="AlphaFoldDB" id="A0A938YIA6"/>
<evidence type="ECO:0000256" key="6">
    <source>
        <dbReference type="ARBA" id="ARBA00022801"/>
    </source>
</evidence>
<dbReference type="PRINTS" id="PR00932">
    <property type="entry name" value="AMINO1PTASE"/>
</dbReference>
<dbReference type="GO" id="GO:0006508">
    <property type="term" value="P:proteolysis"/>
    <property type="evidence" value="ECO:0007669"/>
    <property type="project" value="UniProtKB-KW"/>
</dbReference>
<accession>A0A938YIA6</accession>
<keyword evidence="8 9" id="KW-0482">Metalloprotease</keyword>
<keyword evidence="12" id="KW-1185">Reference proteome</keyword>
<keyword evidence="5 9" id="KW-0479">Metal-binding</keyword>
<sequence length="442" mass="46067">MTTAPAAGQDDLERAGLADLAAFLRASPGPFHAVAEAATRLRAEGFTEHRWPRPGAPGDDPLRPGGHWLVRDGALIAWVVPAGATAGAPLRIFAAHTDSPALRIKPHPDTGVAGWRQLGVEVYGGALWNSWLDRDLGLAGRVVLRDGTVLPVFVDRPLLRVPQLAIHLDRSVNQGLTLDPQRQLTPVWGLGRVAAGDLLEFLAAELGVAAGDIAAHDLITVELSPPALLGRDRELFAAGRLDNLVSVHAGLDALLQLRAADPQPDAPISVLAAFDHEEVGSDTATGAGGPLLGSVLTLLAGGDQAPGVRAGVFAESRCLSVDVTHAVHPGYLDRYEPEHLCLPNGGPALKVNAVQRYATDAPGAAAWTRACARAGVPSQVFVSRNTVPCGSTVGPILATRLGIRTVDVGIPVLSMHSVRELCGAQDPARLTAAAVAFLSDPV</sequence>
<dbReference type="InterPro" id="IPR023358">
    <property type="entry name" value="Peptidase_M18_dom2"/>
</dbReference>
<evidence type="ECO:0000256" key="9">
    <source>
        <dbReference type="RuleBase" id="RU004386"/>
    </source>
</evidence>
<evidence type="ECO:0000313" key="12">
    <source>
        <dbReference type="Proteomes" id="UP000663792"/>
    </source>
</evidence>
<dbReference type="NCBIfam" id="NF002759">
    <property type="entry name" value="PRK02813.1"/>
    <property type="match status" value="1"/>
</dbReference>
<dbReference type="CDD" id="cd05658">
    <property type="entry name" value="M18_DAP"/>
    <property type="match status" value="1"/>
</dbReference>
<name>A0A938YIA6_9ACTN</name>
<organism evidence="11 12">
    <name type="scientific">Nakamurella leprariae</name>
    <dbReference type="NCBI Taxonomy" id="2803911"/>
    <lineage>
        <taxon>Bacteria</taxon>
        <taxon>Bacillati</taxon>
        <taxon>Actinomycetota</taxon>
        <taxon>Actinomycetes</taxon>
        <taxon>Nakamurellales</taxon>
        <taxon>Nakamurellaceae</taxon>
        <taxon>Nakamurella</taxon>
    </lineage>
</organism>
<dbReference type="PANTHER" id="PTHR28570:SF3">
    <property type="entry name" value="ASPARTYL AMINOPEPTIDASE"/>
    <property type="match status" value="1"/>
</dbReference>
<dbReference type="InterPro" id="IPR001948">
    <property type="entry name" value="Peptidase_M18"/>
</dbReference>
<proteinExistence type="inferred from homology"/>
<evidence type="ECO:0000256" key="7">
    <source>
        <dbReference type="ARBA" id="ARBA00022833"/>
    </source>
</evidence>
<keyword evidence="3 9" id="KW-0031">Aminopeptidase</keyword>
<comment type="cofactor">
    <cofactor evidence="1 10">
        <name>Zn(2+)</name>
        <dbReference type="ChEBI" id="CHEBI:29105"/>
    </cofactor>
</comment>
<comment type="caution">
    <text evidence="11">The sequence shown here is derived from an EMBL/GenBank/DDBJ whole genome shotgun (WGS) entry which is preliminary data.</text>
</comment>
<dbReference type="EMBL" id="JAERWK010000016">
    <property type="protein sequence ID" value="MBM9468305.1"/>
    <property type="molecule type" value="Genomic_DNA"/>
</dbReference>
<dbReference type="Proteomes" id="UP000663792">
    <property type="component" value="Unassembled WGS sequence"/>
</dbReference>
<evidence type="ECO:0000256" key="4">
    <source>
        <dbReference type="ARBA" id="ARBA00022670"/>
    </source>
</evidence>
<dbReference type="Pfam" id="PF02127">
    <property type="entry name" value="Peptidase_M18"/>
    <property type="match status" value="1"/>
</dbReference>
<dbReference type="GO" id="GO:0004177">
    <property type="term" value="F:aminopeptidase activity"/>
    <property type="evidence" value="ECO:0007669"/>
    <property type="project" value="UniProtKB-KW"/>
</dbReference>
<evidence type="ECO:0000313" key="11">
    <source>
        <dbReference type="EMBL" id="MBM9468305.1"/>
    </source>
</evidence>
<keyword evidence="6 9" id="KW-0378">Hydrolase</keyword>
<evidence type="ECO:0000256" key="1">
    <source>
        <dbReference type="ARBA" id="ARBA00001947"/>
    </source>
</evidence>
<keyword evidence="4 9" id="KW-0645">Protease</keyword>
<dbReference type="RefSeq" id="WP_205261237.1">
    <property type="nucleotide sequence ID" value="NZ_JAERWK010000016.1"/>
</dbReference>
<comment type="similarity">
    <text evidence="2 9">Belongs to the peptidase M18 family.</text>
</comment>
<dbReference type="Gene3D" id="3.40.630.10">
    <property type="entry name" value="Zn peptidases"/>
    <property type="match status" value="1"/>
</dbReference>
<evidence type="ECO:0000256" key="8">
    <source>
        <dbReference type="ARBA" id="ARBA00023049"/>
    </source>
</evidence>
<evidence type="ECO:0000256" key="2">
    <source>
        <dbReference type="ARBA" id="ARBA00008290"/>
    </source>
</evidence>
<dbReference type="EC" id="3.4.11.-" evidence="10"/>
<evidence type="ECO:0000256" key="10">
    <source>
        <dbReference type="RuleBase" id="RU004387"/>
    </source>
</evidence>
<gene>
    <name evidence="11" type="ORF">JL106_13550</name>
</gene>
<evidence type="ECO:0000256" key="5">
    <source>
        <dbReference type="ARBA" id="ARBA00022723"/>
    </source>
</evidence>
<reference evidence="11" key="1">
    <citation type="submission" date="2021-01" db="EMBL/GenBank/DDBJ databases">
        <title>YIM 132084 draft genome.</title>
        <authorList>
            <person name="An D."/>
        </authorList>
    </citation>
    <scope>NUCLEOTIDE SEQUENCE</scope>
    <source>
        <strain evidence="11">YIM 132084</strain>
    </source>
</reference>
<dbReference type="GO" id="GO:0008270">
    <property type="term" value="F:zinc ion binding"/>
    <property type="evidence" value="ECO:0007669"/>
    <property type="project" value="InterPro"/>
</dbReference>
<dbReference type="Gene3D" id="2.30.250.10">
    <property type="entry name" value="Aminopeptidase i, Domain 2"/>
    <property type="match status" value="1"/>
</dbReference>
<evidence type="ECO:0000256" key="3">
    <source>
        <dbReference type="ARBA" id="ARBA00022438"/>
    </source>
</evidence>
<dbReference type="PANTHER" id="PTHR28570">
    <property type="entry name" value="ASPARTYL AMINOPEPTIDASE"/>
    <property type="match status" value="1"/>
</dbReference>
<dbReference type="SUPFAM" id="SSF101821">
    <property type="entry name" value="Aminopeptidase/glucanase lid domain"/>
    <property type="match status" value="1"/>
</dbReference>
<keyword evidence="7 9" id="KW-0862">Zinc</keyword>
<protein>
    <recommendedName>
        <fullName evidence="10">M18 family aminopeptidase</fullName>
        <ecNumber evidence="10">3.4.11.-</ecNumber>
    </recommendedName>
</protein>
<dbReference type="GO" id="GO:0005737">
    <property type="term" value="C:cytoplasm"/>
    <property type="evidence" value="ECO:0007669"/>
    <property type="project" value="UniProtKB-ARBA"/>
</dbReference>
<dbReference type="SUPFAM" id="SSF53187">
    <property type="entry name" value="Zn-dependent exopeptidases"/>
    <property type="match status" value="1"/>
</dbReference>
<dbReference type="GO" id="GO:0008237">
    <property type="term" value="F:metallopeptidase activity"/>
    <property type="evidence" value="ECO:0007669"/>
    <property type="project" value="UniProtKB-KW"/>
</dbReference>